<accession>A0A7X0J9L1</accession>
<dbReference type="Gene3D" id="1.10.10.10">
    <property type="entry name" value="Winged helix-like DNA-binding domain superfamily/Winged helix DNA-binding domain"/>
    <property type="match status" value="1"/>
</dbReference>
<dbReference type="InterPro" id="IPR036388">
    <property type="entry name" value="WH-like_DNA-bd_sf"/>
</dbReference>
<evidence type="ECO:0000313" key="3">
    <source>
        <dbReference type="Proteomes" id="UP000522313"/>
    </source>
</evidence>
<dbReference type="Pfam" id="PF01726">
    <property type="entry name" value="LexA_DNA_bind"/>
    <property type="match status" value="1"/>
</dbReference>
<dbReference type="Proteomes" id="UP000522313">
    <property type="component" value="Unassembled WGS sequence"/>
</dbReference>
<gene>
    <name evidence="2" type="ORF">F4693_000148</name>
</gene>
<dbReference type="InterPro" id="IPR006199">
    <property type="entry name" value="LexA_DNA-bd_dom"/>
</dbReference>
<dbReference type="InterPro" id="IPR036390">
    <property type="entry name" value="WH_DNA-bd_sf"/>
</dbReference>
<dbReference type="GO" id="GO:0004252">
    <property type="term" value="F:serine-type endopeptidase activity"/>
    <property type="evidence" value="ECO:0007669"/>
    <property type="project" value="InterPro"/>
</dbReference>
<comment type="caution">
    <text evidence="2">The sequence shown here is derived from an EMBL/GenBank/DDBJ whole genome shotgun (WGS) entry which is preliminary data.</text>
</comment>
<feature type="domain" description="LexA repressor DNA-binding" evidence="1">
    <location>
        <begin position="16"/>
        <end position="74"/>
    </location>
</feature>
<proteinExistence type="predicted"/>
<dbReference type="GO" id="GO:0006508">
    <property type="term" value="P:proteolysis"/>
    <property type="evidence" value="ECO:0007669"/>
    <property type="project" value="InterPro"/>
</dbReference>
<organism evidence="2 3">
    <name type="scientific">Sphingomonas endophytica</name>
    <dbReference type="NCBI Taxonomy" id="869719"/>
    <lineage>
        <taxon>Bacteria</taxon>
        <taxon>Pseudomonadati</taxon>
        <taxon>Pseudomonadota</taxon>
        <taxon>Alphaproteobacteria</taxon>
        <taxon>Sphingomonadales</taxon>
        <taxon>Sphingomonadaceae</taxon>
        <taxon>Sphingomonas</taxon>
    </lineage>
</organism>
<evidence type="ECO:0000313" key="2">
    <source>
        <dbReference type="EMBL" id="MBB6503199.1"/>
    </source>
</evidence>
<protein>
    <submittedName>
        <fullName evidence="2">SOS-response transcriptional repressor LexA</fullName>
    </submittedName>
</protein>
<dbReference type="EMBL" id="JACHBT010000001">
    <property type="protein sequence ID" value="MBB6503199.1"/>
    <property type="molecule type" value="Genomic_DNA"/>
</dbReference>
<sequence>MGVPIALTAEAGRPASRRQEAFDFIRSYIVRHGHSPSIENIRLALGVSKTRAKALVHQLAAAKVIERVPGAQRGISIPGLARELVLEELRREGLVVSAGEPCPQGHLPLIAILAHVPVKSAGDQHDGSECGGVARL</sequence>
<evidence type="ECO:0000259" key="1">
    <source>
        <dbReference type="Pfam" id="PF01726"/>
    </source>
</evidence>
<reference evidence="2 3" key="2">
    <citation type="submission" date="2020-08" db="EMBL/GenBank/DDBJ databases">
        <authorList>
            <person name="Partida-Martinez L."/>
            <person name="Huntemann M."/>
            <person name="Clum A."/>
            <person name="Wang J."/>
            <person name="Palaniappan K."/>
            <person name="Ritter S."/>
            <person name="Chen I.-M."/>
            <person name="Stamatis D."/>
            <person name="Reddy T."/>
            <person name="O'Malley R."/>
            <person name="Daum C."/>
            <person name="Shapiro N."/>
            <person name="Ivanova N."/>
            <person name="Kyrpides N."/>
            <person name="Woyke T."/>
        </authorList>
    </citation>
    <scope>NUCLEOTIDE SEQUENCE [LARGE SCALE GENOMIC DNA]</scope>
    <source>
        <strain evidence="2 3">AS3.13</strain>
    </source>
</reference>
<reference evidence="2 3" key="1">
    <citation type="submission" date="2020-08" db="EMBL/GenBank/DDBJ databases">
        <title>The Agave Microbiome: Exploring the role of microbial communities in plant adaptations to desert environments.</title>
        <authorList>
            <person name="Partida-Martinez L.P."/>
        </authorList>
    </citation>
    <scope>NUCLEOTIDE SEQUENCE [LARGE SCALE GENOMIC DNA]</scope>
    <source>
        <strain evidence="2 3">AS3.13</strain>
    </source>
</reference>
<dbReference type="AlphaFoldDB" id="A0A7X0J9L1"/>
<dbReference type="SUPFAM" id="SSF46785">
    <property type="entry name" value="Winged helix' DNA-binding domain"/>
    <property type="match status" value="1"/>
</dbReference>
<name>A0A7X0J9L1_9SPHN</name>